<organism evidence="4 5">
    <name type="scientific">Iris pallida</name>
    <name type="common">Sweet iris</name>
    <dbReference type="NCBI Taxonomy" id="29817"/>
    <lineage>
        <taxon>Eukaryota</taxon>
        <taxon>Viridiplantae</taxon>
        <taxon>Streptophyta</taxon>
        <taxon>Embryophyta</taxon>
        <taxon>Tracheophyta</taxon>
        <taxon>Spermatophyta</taxon>
        <taxon>Magnoliopsida</taxon>
        <taxon>Liliopsida</taxon>
        <taxon>Asparagales</taxon>
        <taxon>Iridaceae</taxon>
        <taxon>Iridoideae</taxon>
        <taxon>Irideae</taxon>
        <taxon>Iris</taxon>
    </lineage>
</organism>
<reference evidence="4" key="1">
    <citation type="journal article" date="2023" name="GigaByte">
        <title>Genome assembly of the bearded iris, Iris pallida Lam.</title>
        <authorList>
            <person name="Bruccoleri R.E."/>
            <person name="Oakeley E.J."/>
            <person name="Faust A.M.E."/>
            <person name="Altorfer M."/>
            <person name="Dessus-Babus S."/>
            <person name="Burckhardt D."/>
            <person name="Oertli M."/>
            <person name="Naumann U."/>
            <person name="Petersen F."/>
            <person name="Wong J."/>
        </authorList>
    </citation>
    <scope>NUCLEOTIDE SEQUENCE</scope>
    <source>
        <strain evidence="4">GSM-AAB239-AS_SAM_17_03QT</strain>
    </source>
</reference>
<accession>A0AAX6GQR1</accession>
<sequence length="174" mass="19457">MPVSVSSYSPLMESCMSLPLMGKAMQDLIQRYKSTCSDSPVEGGETNQSELQETVHEISTLKQEIDLLQKGLSGLINKVTSCMLGEQPRHMTLDELQGVERHLEIWMHSIRSAKMQIMFQEIQVLRNKEGILKSANKILVDKIIEQNGAFDVCAAVGEVPYPLTIQNGIFNFTV</sequence>
<dbReference type="InterPro" id="IPR002487">
    <property type="entry name" value="TF_Kbox"/>
</dbReference>
<evidence type="ECO:0000313" key="2">
    <source>
        <dbReference type="EMBL" id="KAJ6793101.1"/>
    </source>
</evidence>
<evidence type="ECO:0000259" key="1">
    <source>
        <dbReference type="PROSITE" id="PS51297"/>
    </source>
</evidence>
<protein>
    <submittedName>
        <fullName evidence="4">MADS-box transcription factor 26-like isoform X2</fullName>
    </submittedName>
</protein>
<dbReference type="GO" id="GO:0003700">
    <property type="term" value="F:DNA-binding transcription factor activity"/>
    <property type="evidence" value="ECO:0007669"/>
    <property type="project" value="InterPro"/>
</dbReference>
<evidence type="ECO:0000313" key="4">
    <source>
        <dbReference type="EMBL" id="KAJ6830645.1"/>
    </source>
</evidence>
<proteinExistence type="predicted"/>
<reference evidence="4" key="2">
    <citation type="submission" date="2023-04" db="EMBL/GenBank/DDBJ databases">
        <authorList>
            <person name="Bruccoleri R.E."/>
            <person name="Oakeley E.J."/>
            <person name="Faust A.-M."/>
            <person name="Dessus-Babus S."/>
            <person name="Altorfer M."/>
            <person name="Burckhardt D."/>
            <person name="Oertli M."/>
            <person name="Naumann U."/>
            <person name="Petersen F."/>
            <person name="Wong J."/>
        </authorList>
    </citation>
    <scope>NUCLEOTIDE SEQUENCE</scope>
    <source>
        <strain evidence="4">GSM-AAB239-AS_SAM_17_03QT</strain>
        <tissue evidence="4">Leaf</tissue>
    </source>
</reference>
<dbReference type="GO" id="GO:0005634">
    <property type="term" value="C:nucleus"/>
    <property type="evidence" value="ECO:0007669"/>
    <property type="project" value="InterPro"/>
</dbReference>
<gene>
    <name evidence="2" type="ORF">M6B38_112780</name>
    <name evidence="3" type="ORF">M6B38_196520</name>
    <name evidence="4" type="ORF">M6B38_353330</name>
</gene>
<dbReference type="Pfam" id="PF01486">
    <property type="entry name" value="K-box"/>
    <property type="match status" value="1"/>
</dbReference>
<comment type="caution">
    <text evidence="4">The sequence shown here is derived from an EMBL/GenBank/DDBJ whole genome shotgun (WGS) entry which is preliminary data.</text>
</comment>
<feature type="domain" description="K-box" evidence="1">
    <location>
        <begin position="51"/>
        <end position="149"/>
    </location>
</feature>
<name>A0AAX6GQR1_IRIPA</name>
<dbReference type="EMBL" id="JANAVB010017386">
    <property type="protein sequence ID" value="KAJ6830645.1"/>
    <property type="molecule type" value="Genomic_DNA"/>
</dbReference>
<dbReference type="Proteomes" id="UP001140949">
    <property type="component" value="Unassembled WGS sequence"/>
</dbReference>
<evidence type="ECO:0000313" key="5">
    <source>
        <dbReference type="Proteomes" id="UP001140949"/>
    </source>
</evidence>
<dbReference type="EMBL" id="JANAVB010043220">
    <property type="protein sequence ID" value="KAJ6793101.1"/>
    <property type="molecule type" value="Genomic_DNA"/>
</dbReference>
<dbReference type="EMBL" id="JANAVB010037618">
    <property type="protein sequence ID" value="KAJ6801868.1"/>
    <property type="molecule type" value="Genomic_DNA"/>
</dbReference>
<evidence type="ECO:0000313" key="3">
    <source>
        <dbReference type="EMBL" id="KAJ6801868.1"/>
    </source>
</evidence>
<keyword evidence="5" id="KW-1185">Reference proteome</keyword>
<dbReference type="PROSITE" id="PS51297">
    <property type="entry name" value="K_BOX"/>
    <property type="match status" value="1"/>
</dbReference>
<dbReference type="AlphaFoldDB" id="A0AAX6GQR1"/>